<dbReference type="STRING" id="69332.A0A388JPJ5"/>
<dbReference type="InterPro" id="IPR043573">
    <property type="entry name" value="Fig4-like"/>
</dbReference>
<name>A0A388JPJ5_CHABU</name>
<dbReference type="Gramene" id="GBG59739">
    <property type="protein sequence ID" value="GBG59739"/>
    <property type="gene ID" value="CBR_g54842"/>
</dbReference>
<evidence type="ECO:0000256" key="3">
    <source>
        <dbReference type="ARBA" id="ARBA00023136"/>
    </source>
</evidence>
<dbReference type="AlphaFoldDB" id="A0A388JPJ5"/>
<organism evidence="8 9">
    <name type="scientific">Chara braunii</name>
    <name type="common">Braun's stonewort</name>
    <dbReference type="NCBI Taxonomy" id="69332"/>
    <lineage>
        <taxon>Eukaryota</taxon>
        <taxon>Viridiplantae</taxon>
        <taxon>Streptophyta</taxon>
        <taxon>Charophyceae</taxon>
        <taxon>Charales</taxon>
        <taxon>Characeae</taxon>
        <taxon>Chara</taxon>
    </lineage>
</organism>
<comment type="caution">
    <text evidence="8">The sequence shown here is derived from an EMBL/GenBank/DDBJ whole genome shotgun (WGS) entry which is preliminary data.</text>
</comment>
<dbReference type="InterPro" id="IPR002013">
    <property type="entry name" value="SAC_dom"/>
</dbReference>
<comment type="catalytic activity">
    <reaction evidence="4">
        <text>a 1,2-diacyl-sn-glycero-3-phospho-(1D-myo-inositol-3,5-bisphosphate) + H2O = a 1,2-diacyl-sn-glycero-3-phospho-(1D-myo-inositol-3-phosphate) + phosphate</text>
        <dbReference type="Rhea" id="RHEA:32955"/>
        <dbReference type="ChEBI" id="CHEBI:15377"/>
        <dbReference type="ChEBI" id="CHEBI:43474"/>
        <dbReference type="ChEBI" id="CHEBI:57923"/>
        <dbReference type="ChEBI" id="CHEBI:58088"/>
    </reaction>
</comment>
<dbReference type="GO" id="GO:0046856">
    <property type="term" value="P:phosphatidylinositol dephosphorylation"/>
    <property type="evidence" value="ECO:0007669"/>
    <property type="project" value="InterPro"/>
</dbReference>
<feature type="domain" description="SAC" evidence="7">
    <location>
        <begin position="25"/>
        <end position="381"/>
    </location>
</feature>
<feature type="region of interest" description="Disordered" evidence="6">
    <location>
        <begin position="161"/>
        <end position="186"/>
    </location>
</feature>
<dbReference type="GO" id="GO:0043813">
    <property type="term" value="F:phosphatidylinositol-3,5-bisphosphate 5-phosphatase activity"/>
    <property type="evidence" value="ECO:0007669"/>
    <property type="project" value="EnsemblPlants"/>
</dbReference>
<dbReference type="OrthoDB" id="405996at2759"/>
<comment type="subunit">
    <text evidence="5">Component of the PI(3,5)P2 regulatory complex at least composed of ATG18, SAC/FIG4, FAB1 and VAC14.</text>
</comment>
<protein>
    <recommendedName>
        <fullName evidence="7">SAC domain-containing protein</fullName>
    </recommendedName>
</protein>
<dbReference type="PANTHER" id="PTHR45738:SF5">
    <property type="entry name" value="POLYPHOSPHOINOSITIDE PHOSPHATASE"/>
    <property type="match status" value="1"/>
</dbReference>
<evidence type="ECO:0000259" key="7">
    <source>
        <dbReference type="PROSITE" id="PS50275"/>
    </source>
</evidence>
<evidence type="ECO:0000256" key="1">
    <source>
        <dbReference type="ARBA" id="ARBA00004148"/>
    </source>
</evidence>
<feature type="compositionally biased region" description="Polar residues" evidence="6">
    <location>
        <begin position="275"/>
        <end position="298"/>
    </location>
</feature>
<keyword evidence="9" id="KW-1185">Reference proteome</keyword>
<dbReference type="GO" id="GO:0007010">
    <property type="term" value="P:cytoskeleton organization"/>
    <property type="evidence" value="ECO:0007669"/>
    <property type="project" value="EnsemblPlants"/>
</dbReference>
<dbReference type="PROSITE" id="PS50275">
    <property type="entry name" value="SAC"/>
    <property type="match status" value="1"/>
</dbReference>
<keyword evidence="3" id="KW-0472">Membrane</keyword>
<evidence type="ECO:0000313" key="9">
    <source>
        <dbReference type="Proteomes" id="UP000265515"/>
    </source>
</evidence>
<evidence type="ECO:0000313" key="8">
    <source>
        <dbReference type="EMBL" id="GBG59739.1"/>
    </source>
</evidence>
<dbReference type="GO" id="GO:0009826">
    <property type="term" value="P:unidimensional cell growth"/>
    <property type="evidence" value="ECO:0007669"/>
    <property type="project" value="EnsemblPlants"/>
</dbReference>
<keyword evidence="2" id="KW-0378">Hydrolase</keyword>
<dbReference type="Pfam" id="PF02383">
    <property type="entry name" value="Syja_N"/>
    <property type="match status" value="1"/>
</dbReference>
<feature type="region of interest" description="Disordered" evidence="6">
    <location>
        <begin position="199"/>
        <end position="305"/>
    </location>
</feature>
<dbReference type="GO" id="GO:0005774">
    <property type="term" value="C:vacuolar membrane"/>
    <property type="evidence" value="ECO:0007669"/>
    <property type="project" value="UniProtKB-SubCell"/>
</dbReference>
<gene>
    <name evidence="8" type="ORF">CBR_g54842</name>
</gene>
<proteinExistence type="predicted"/>
<evidence type="ECO:0000256" key="4">
    <source>
        <dbReference type="ARBA" id="ARBA00023337"/>
    </source>
</evidence>
<reference evidence="8 9" key="1">
    <citation type="journal article" date="2018" name="Cell">
        <title>The Chara Genome: Secondary Complexity and Implications for Plant Terrestrialization.</title>
        <authorList>
            <person name="Nishiyama T."/>
            <person name="Sakayama H."/>
            <person name="Vries J.D."/>
            <person name="Buschmann H."/>
            <person name="Saint-Marcoux D."/>
            <person name="Ullrich K.K."/>
            <person name="Haas F.B."/>
            <person name="Vanderstraeten L."/>
            <person name="Becker D."/>
            <person name="Lang D."/>
            <person name="Vosolsobe S."/>
            <person name="Rombauts S."/>
            <person name="Wilhelmsson P.K.I."/>
            <person name="Janitza P."/>
            <person name="Kern R."/>
            <person name="Heyl A."/>
            <person name="Rumpler F."/>
            <person name="Villalobos L.I.A.C."/>
            <person name="Clay J.M."/>
            <person name="Skokan R."/>
            <person name="Toyoda A."/>
            <person name="Suzuki Y."/>
            <person name="Kagoshima H."/>
            <person name="Schijlen E."/>
            <person name="Tajeshwar N."/>
            <person name="Catarino B."/>
            <person name="Hetherington A.J."/>
            <person name="Saltykova A."/>
            <person name="Bonnot C."/>
            <person name="Breuninger H."/>
            <person name="Symeonidi A."/>
            <person name="Radhakrishnan G.V."/>
            <person name="Van Nieuwerburgh F."/>
            <person name="Deforce D."/>
            <person name="Chang C."/>
            <person name="Karol K.G."/>
            <person name="Hedrich R."/>
            <person name="Ulvskov P."/>
            <person name="Glockner G."/>
            <person name="Delwiche C.F."/>
            <person name="Petrasek J."/>
            <person name="Van de Peer Y."/>
            <person name="Friml J."/>
            <person name="Beilby M."/>
            <person name="Dolan L."/>
            <person name="Kohara Y."/>
            <person name="Sugano S."/>
            <person name="Fujiyama A."/>
            <person name="Delaux P.-M."/>
            <person name="Quint M."/>
            <person name="TheiBen G."/>
            <person name="Hagemann M."/>
            <person name="Harholt J."/>
            <person name="Dunand C."/>
            <person name="Zachgo S."/>
            <person name="Langdale J."/>
            <person name="Maumus F."/>
            <person name="Straeten D.V.D."/>
            <person name="Gould S.B."/>
            <person name="Rensing S.A."/>
        </authorList>
    </citation>
    <scope>NUCLEOTIDE SEQUENCE [LARGE SCALE GENOMIC DNA]</scope>
    <source>
        <strain evidence="8 9">S276</strain>
    </source>
</reference>
<dbReference type="GO" id="GO:0005794">
    <property type="term" value="C:Golgi apparatus"/>
    <property type="evidence" value="ECO:0007669"/>
    <property type="project" value="EnsemblPlants"/>
</dbReference>
<dbReference type="Proteomes" id="UP000265515">
    <property type="component" value="Unassembled WGS sequence"/>
</dbReference>
<evidence type="ECO:0000256" key="5">
    <source>
        <dbReference type="ARBA" id="ARBA00023464"/>
    </source>
</evidence>
<dbReference type="GO" id="GO:0009832">
    <property type="term" value="P:plant-type cell wall biogenesis"/>
    <property type="evidence" value="ECO:0007669"/>
    <property type="project" value="EnsemblPlants"/>
</dbReference>
<accession>A0A388JPJ5</accession>
<evidence type="ECO:0000256" key="2">
    <source>
        <dbReference type="ARBA" id="ARBA00022801"/>
    </source>
</evidence>
<comment type="subcellular location">
    <subcellularLocation>
        <location evidence="1">Vacuole membrane</location>
        <topology evidence="1">Peripheral membrane protein</topology>
    </subcellularLocation>
</comment>
<dbReference type="PANTHER" id="PTHR45738">
    <property type="entry name" value="POLYPHOSPHOINOSITIDE PHOSPHATASE"/>
    <property type="match status" value="1"/>
</dbReference>
<sequence length="558" mass="62269">MQHMCHVSIKSQLDFLEGCHVSNAWTANSSNTGTPRQIEGTLLERGAPHQQASCNTVQRFDPVYQATKLHFEDLERRYGNPIIILNLIKTFEKRPREMILRREYCNAVGYLNQNLPAERHLTYIHWDFHKYTKSKSQNVLEGLGALAHQALEATGFFYSGRPPNRKQEMRRAPNSNDSLGGLSPVRDFGKGLSPVRDFGKGLSPVRDFGRGPSPARDFGKLFSPARDFGKGFSPAHDFGKGQIPPREFSRSPILSRERENGGWESNGRVHIREQQPVSQPKSQPTTQPKSQPGAQPKSQPGDHERPVELTLQSGVLRTNCIDCLDRTNVAQYAFGLCALGRQLHALGLTDVPKLDPDGGVATTLMDMYQNMGDALALQYGGSAAHNTVFPERQGKWKAATQSKELLKSIRRYYSNTYTDAEKQDAINLFLGHFRPQKGRAALWELDNDYYLHVGTGDSSEESPSDELRAIHNDGFSSAVLVRNPASVTGVEDRQRLKLTSFEKLTATSCGAIKSVRMYGDTEGHMVREGGSVAYSSGPEVANLMLYWDEAQFIDDLRQ</sequence>
<dbReference type="EMBL" id="BFEA01000006">
    <property type="protein sequence ID" value="GBG59739.1"/>
    <property type="molecule type" value="Genomic_DNA"/>
</dbReference>
<evidence type="ECO:0000256" key="6">
    <source>
        <dbReference type="SAM" id="MobiDB-lite"/>
    </source>
</evidence>